<dbReference type="PROSITE" id="PS00107">
    <property type="entry name" value="PROTEIN_KINASE_ATP"/>
    <property type="match status" value="1"/>
</dbReference>
<dbReference type="FunFam" id="1.10.510.10:FF:000024">
    <property type="entry name" value="Probable serine/threonine-protein kinase cot-1"/>
    <property type="match status" value="1"/>
</dbReference>
<dbReference type="GO" id="GO:0004674">
    <property type="term" value="F:protein serine/threonine kinase activity"/>
    <property type="evidence" value="ECO:0007669"/>
    <property type="project" value="UniProtKB-KW"/>
</dbReference>
<dbReference type="InterPro" id="IPR000961">
    <property type="entry name" value="AGC-kinase_C"/>
</dbReference>
<evidence type="ECO:0000313" key="14">
    <source>
        <dbReference type="Proteomes" id="UP000315496"/>
    </source>
</evidence>
<dbReference type="OrthoDB" id="3638488at2759"/>
<evidence type="ECO:0000256" key="3">
    <source>
        <dbReference type="ARBA" id="ARBA00022553"/>
    </source>
</evidence>
<dbReference type="AlphaFoldDB" id="A0A4Z1T530"/>
<evidence type="ECO:0000256" key="8">
    <source>
        <dbReference type="ARBA" id="ARBA00047899"/>
    </source>
</evidence>
<gene>
    <name evidence="13" type="ORF">GMRT_21818</name>
</gene>
<reference evidence="13 14" key="1">
    <citation type="submission" date="2019-05" db="EMBL/GenBank/DDBJ databases">
        <title>The compact genome of Giardia muris reveals important steps in the evolution of intestinal protozoan parasites.</title>
        <authorList>
            <person name="Xu F."/>
            <person name="Jimenez-Gonzalez A."/>
            <person name="Einarsson E."/>
            <person name="Astvaldsson A."/>
            <person name="Peirasmaki D."/>
            <person name="Eckmann L."/>
            <person name="Andersson J.O."/>
            <person name="Svard S.G."/>
            <person name="Jerlstrom-Hultqvist J."/>
        </authorList>
    </citation>
    <scope>NUCLEOTIDE SEQUENCE [LARGE SCALE GENOMIC DNA]</scope>
    <source>
        <strain evidence="13 14">Roberts-Thomson</strain>
    </source>
</reference>
<dbReference type="EC" id="2.7.11.1" evidence="1"/>
<dbReference type="EMBL" id="VDLU01000002">
    <property type="protein sequence ID" value="TNJ28197.1"/>
    <property type="molecule type" value="Genomic_DNA"/>
</dbReference>
<dbReference type="SUPFAM" id="SSF56112">
    <property type="entry name" value="Protein kinase-like (PK-like)"/>
    <property type="match status" value="1"/>
</dbReference>
<name>A0A4Z1T530_GIAMU</name>
<evidence type="ECO:0000256" key="10">
    <source>
        <dbReference type="PROSITE-ProRule" id="PRU10141"/>
    </source>
</evidence>
<accession>A0A4Z1T530</accession>
<dbReference type="GO" id="GO:0007010">
    <property type="term" value="P:cytoskeleton organization"/>
    <property type="evidence" value="ECO:0007669"/>
    <property type="project" value="UniProtKB-ARBA"/>
</dbReference>
<dbReference type="PROSITE" id="PS51285">
    <property type="entry name" value="AGC_KINASE_CTER"/>
    <property type="match status" value="1"/>
</dbReference>
<dbReference type="VEuPathDB" id="GiardiaDB:GMRT_21818"/>
<evidence type="ECO:0000256" key="4">
    <source>
        <dbReference type="ARBA" id="ARBA00022679"/>
    </source>
</evidence>
<comment type="catalytic activity">
    <reaction evidence="9">
        <text>L-seryl-[protein] + ATP = O-phospho-L-seryl-[protein] + ADP + H(+)</text>
        <dbReference type="Rhea" id="RHEA:17989"/>
        <dbReference type="Rhea" id="RHEA-COMP:9863"/>
        <dbReference type="Rhea" id="RHEA-COMP:11604"/>
        <dbReference type="ChEBI" id="CHEBI:15378"/>
        <dbReference type="ChEBI" id="CHEBI:29999"/>
        <dbReference type="ChEBI" id="CHEBI:30616"/>
        <dbReference type="ChEBI" id="CHEBI:83421"/>
        <dbReference type="ChEBI" id="CHEBI:456216"/>
        <dbReference type="EC" id="2.7.11.1"/>
    </reaction>
</comment>
<feature type="domain" description="Protein kinase" evidence="11">
    <location>
        <begin position="75"/>
        <end position="369"/>
    </location>
</feature>
<keyword evidence="3" id="KW-0597">Phosphoprotein</keyword>
<keyword evidence="5 10" id="KW-0547">Nucleotide-binding</keyword>
<evidence type="ECO:0000256" key="5">
    <source>
        <dbReference type="ARBA" id="ARBA00022741"/>
    </source>
</evidence>
<evidence type="ECO:0000256" key="7">
    <source>
        <dbReference type="ARBA" id="ARBA00022840"/>
    </source>
</evidence>
<dbReference type="InterPro" id="IPR017441">
    <property type="entry name" value="Protein_kinase_ATP_BS"/>
</dbReference>
<dbReference type="PROSITE" id="PS50011">
    <property type="entry name" value="PROTEIN_KINASE_DOM"/>
    <property type="match status" value="1"/>
</dbReference>
<evidence type="ECO:0000313" key="13">
    <source>
        <dbReference type="EMBL" id="TNJ28197.1"/>
    </source>
</evidence>
<dbReference type="InterPro" id="IPR050839">
    <property type="entry name" value="Rho-assoc_Ser/Thr_Kinase"/>
</dbReference>
<evidence type="ECO:0000256" key="9">
    <source>
        <dbReference type="ARBA" id="ARBA00048679"/>
    </source>
</evidence>
<keyword evidence="6 13" id="KW-0418">Kinase</keyword>
<dbReference type="PANTHER" id="PTHR22988:SF76">
    <property type="entry name" value="CHROMOSOME UNDETERMINED SCAFFOLD_135, WHOLE GENOME SHOTGUN SEQUENCE"/>
    <property type="match status" value="1"/>
</dbReference>
<dbReference type="Proteomes" id="UP000315496">
    <property type="component" value="Chromosome 2"/>
</dbReference>
<dbReference type="InterPro" id="IPR000719">
    <property type="entry name" value="Prot_kinase_dom"/>
</dbReference>
<dbReference type="Gene3D" id="3.30.200.20">
    <property type="entry name" value="Phosphorylase Kinase, domain 1"/>
    <property type="match status" value="1"/>
</dbReference>
<evidence type="ECO:0000256" key="6">
    <source>
        <dbReference type="ARBA" id="ARBA00022777"/>
    </source>
</evidence>
<keyword evidence="14" id="KW-1185">Reference proteome</keyword>
<dbReference type="PANTHER" id="PTHR22988">
    <property type="entry name" value="MYOTONIC DYSTROPHY S/T KINASE-RELATED"/>
    <property type="match status" value="1"/>
</dbReference>
<evidence type="ECO:0000256" key="1">
    <source>
        <dbReference type="ARBA" id="ARBA00012513"/>
    </source>
</evidence>
<dbReference type="FunFam" id="3.30.200.20:FF:000192">
    <property type="entry name" value="Serine/threonine-protein kinase cot-1"/>
    <property type="match status" value="1"/>
</dbReference>
<protein>
    <recommendedName>
        <fullName evidence="1">non-specific serine/threonine protein kinase</fullName>
        <ecNumber evidence="1">2.7.11.1</ecNumber>
    </recommendedName>
</protein>
<keyword evidence="4" id="KW-0808">Transferase</keyword>
<evidence type="ECO:0000256" key="2">
    <source>
        <dbReference type="ARBA" id="ARBA00022527"/>
    </source>
</evidence>
<dbReference type="InterPro" id="IPR011009">
    <property type="entry name" value="Kinase-like_dom_sf"/>
</dbReference>
<proteinExistence type="predicted"/>
<dbReference type="SMART" id="SM00133">
    <property type="entry name" value="S_TK_X"/>
    <property type="match status" value="1"/>
</dbReference>
<organism evidence="13 14">
    <name type="scientific">Giardia muris</name>
    <dbReference type="NCBI Taxonomy" id="5742"/>
    <lineage>
        <taxon>Eukaryota</taxon>
        <taxon>Metamonada</taxon>
        <taxon>Diplomonadida</taxon>
        <taxon>Hexamitidae</taxon>
        <taxon>Giardiinae</taxon>
        <taxon>Giardia</taxon>
    </lineage>
</organism>
<comment type="caution">
    <text evidence="13">The sequence shown here is derived from an EMBL/GenBank/DDBJ whole genome shotgun (WGS) entry which is preliminary data.</text>
</comment>
<keyword evidence="2" id="KW-0723">Serine/threonine-protein kinase</keyword>
<comment type="catalytic activity">
    <reaction evidence="8">
        <text>L-threonyl-[protein] + ATP = O-phospho-L-threonyl-[protein] + ADP + H(+)</text>
        <dbReference type="Rhea" id="RHEA:46608"/>
        <dbReference type="Rhea" id="RHEA-COMP:11060"/>
        <dbReference type="Rhea" id="RHEA-COMP:11605"/>
        <dbReference type="ChEBI" id="CHEBI:15378"/>
        <dbReference type="ChEBI" id="CHEBI:30013"/>
        <dbReference type="ChEBI" id="CHEBI:30616"/>
        <dbReference type="ChEBI" id="CHEBI:61977"/>
        <dbReference type="ChEBI" id="CHEBI:456216"/>
        <dbReference type="EC" id="2.7.11.1"/>
    </reaction>
</comment>
<dbReference type="GO" id="GO:0005524">
    <property type="term" value="F:ATP binding"/>
    <property type="evidence" value="ECO:0007669"/>
    <property type="project" value="UniProtKB-UniRule"/>
</dbReference>
<keyword evidence="7 10" id="KW-0067">ATP-binding</keyword>
<feature type="binding site" evidence="10">
    <location>
        <position position="104"/>
    </location>
    <ligand>
        <name>ATP</name>
        <dbReference type="ChEBI" id="CHEBI:30616"/>
    </ligand>
</feature>
<sequence>MTSLSIDSLREYLTRKTLQFGELKRNRASRKELLEARLAERGCTEEQKKAYRQELRSRELQYLRLMRQNIGVDSFEKIQMLGRGAFGSVWLVRERATQRLFAMKQLRKEEMIKRRQIEHCITEKEIMASSMSDWIVRLHYSFQDEQYLYLVMEFAIGGDLMGLLIRVDTFPEPVAKFYMAQCCTSINEIHKMNSFYRDAKPDNFLIMENGHIKLSDFSLAKNFQTNRSNQNTGTSTTDSLTATLSDATIGLERSTQMDHVSISHNRAYSAVGTLDYSAVEIVRKDKSGYNHKVDWWSLGAILYECVFGYPPFASDTSKDSVKKIVNYKTYLRFPKDSEVSSECKDLISHLLCEPEERYDFDQIKAHPWFHDVDWNDLHSYTPPFLPTVSSPTDLKYFDFVQEQGTSAEHPVEAPATTKQYQWFSGGNHVKNYTYRNFPGTIDCRTETRTSLKDIFRDHDGDDGKKS</sequence>
<evidence type="ECO:0000259" key="11">
    <source>
        <dbReference type="PROSITE" id="PS50011"/>
    </source>
</evidence>
<dbReference type="Gene3D" id="1.10.510.10">
    <property type="entry name" value="Transferase(Phosphotransferase) domain 1"/>
    <property type="match status" value="1"/>
</dbReference>
<evidence type="ECO:0000259" key="12">
    <source>
        <dbReference type="PROSITE" id="PS51285"/>
    </source>
</evidence>
<dbReference type="Pfam" id="PF00069">
    <property type="entry name" value="Pkinase"/>
    <property type="match status" value="2"/>
</dbReference>
<feature type="domain" description="AGC-kinase C-terminal" evidence="12">
    <location>
        <begin position="370"/>
        <end position="438"/>
    </location>
</feature>